<dbReference type="InterPro" id="IPR015422">
    <property type="entry name" value="PyrdxlP-dep_Trfase_small"/>
</dbReference>
<dbReference type="PANTHER" id="PTHR43807:SF20">
    <property type="entry name" value="FI04487P"/>
    <property type="match status" value="1"/>
</dbReference>
<comment type="caution">
    <text evidence="7">The sequence shown here is derived from an EMBL/GenBank/DDBJ whole genome shotgun (WGS) entry which is preliminary data.</text>
</comment>
<reference evidence="7 8" key="1">
    <citation type="submission" date="2017-06" db="EMBL/GenBank/DDBJ databases">
        <title>Raineya orbicola gen. nov., sp. nov. a slightly thermophilic bacterium of the phylum Bacteroidetes and the description of Raineyaceae fam. nov.</title>
        <authorList>
            <person name="Albuquerque L."/>
            <person name="Polonia A.R.M."/>
            <person name="Barroso C."/>
            <person name="Froufe H.J.C."/>
            <person name="Lage O."/>
            <person name="Lobo-Da-Cunha A."/>
            <person name="Egas C."/>
            <person name="Da Costa M.S."/>
        </authorList>
    </citation>
    <scope>NUCLEOTIDE SEQUENCE [LARGE SCALE GENOMIC DNA]</scope>
    <source>
        <strain evidence="7 8">SPSPC-11</strain>
    </source>
</reference>
<sequence length="380" mass="43725">MQLFSKLPDVKTTIFTQMSALAKEYGAINLSQGFPDFSPHPKLIEAKCKAMKQGANQYAPMQGYMPLREKIAEKIQESYDFTCNPQTEITITAGATQAIFTAILTLLNPDEEAILIEPVYDSYLPAIRLCKGIPKFVELNPQDFSIPWGQVKKLISKKTKLILINSPHNPTGSTLKKKDLQELEKLTKGTDIFIISDEVYEHIIFDSQPHESVLRYPELAKRSFAIFSFGKTYHVTGWKVGYVVAPENLMNEFRKVHQYNVFCVNLPAQIAFYEILKEKSLYQELGEFYQQKRDFFQKLLQSTRFELKKVEGTYFQLVSYAQISEEKDTDFAIRMTKEFGVAPIPLSVFYSKQNDYNLLRFCFAKENTTLEKAVEKLIKI</sequence>
<comment type="similarity">
    <text evidence="2">Belongs to the class-I pyridoxal-phosphate-dependent aminotransferase family.</text>
</comment>
<dbReference type="Pfam" id="PF00155">
    <property type="entry name" value="Aminotran_1_2"/>
    <property type="match status" value="1"/>
</dbReference>
<evidence type="ECO:0000256" key="1">
    <source>
        <dbReference type="ARBA" id="ARBA00001933"/>
    </source>
</evidence>
<dbReference type="OrthoDB" id="9802328at2"/>
<dbReference type="EMBL" id="NKXO01000028">
    <property type="protein sequence ID" value="PKQ68033.1"/>
    <property type="molecule type" value="Genomic_DNA"/>
</dbReference>
<keyword evidence="4 7" id="KW-0808">Transferase</keyword>
<dbReference type="GO" id="GO:0005737">
    <property type="term" value="C:cytoplasm"/>
    <property type="evidence" value="ECO:0007669"/>
    <property type="project" value="TreeGrafter"/>
</dbReference>
<dbReference type="SUPFAM" id="SSF53383">
    <property type="entry name" value="PLP-dependent transferases"/>
    <property type="match status" value="1"/>
</dbReference>
<protein>
    <submittedName>
        <fullName evidence="7">Aspartate/tyrosine/aromatic aminotransferase</fullName>
    </submittedName>
</protein>
<dbReference type="InterPro" id="IPR015424">
    <property type="entry name" value="PyrdxlP-dep_Trfase"/>
</dbReference>
<keyword evidence="5" id="KW-0663">Pyridoxal phosphate</keyword>
<dbReference type="NCBIfam" id="NF006569">
    <property type="entry name" value="PRK09082.1"/>
    <property type="match status" value="1"/>
</dbReference>
<dbReference type="AlphaFoldDB" id="A0A2N3ICR9"/>
<dbReference type="PANTHER" id="PTHR43807">
    <property type="entry name" value="FI04487P"/>
    <property type="match status" value="1"/>
</dbReference>
<dbReference type="InterPro" id="IPR015421">
    <property type="entry name" value="PyrdxlP-dep_Trfase_major"/>
</dbReference>
<dbReference type="Gene3D" id="3.90.1150.10">
    <property type="entry name" value="Aspartate Aminotransferase, domain 1"/>
    <property type="match status" value="1"/>
</dbReference>
<name>A0A2N3ICR9_9BACT</name>
<dbReference type="GO" id="GO:0016212">
    <property type="term" value="F:kynurenine-oxoglutarate transaminase activity"/>
    <property type="evidence" value="ECO:0007669"/>
    <property type="project" value="TreeGrafter"/>
</dbReference>
<keyword evidence="3 7" id="KW-0032">Aminotransferase</keyword>
<organism evidence="7 8">
    <name type="scientific">Raineya orbicola</name>
    <dbReference type="NCBI Taxonomy" id="2016530"/>
    <lineage>
        <taxon>Bacteria</taxon>
        <taxon>Pseudomonadati</taxon>
        <taxon>Bacteroidota</taxon>
        <taxon>Cytophagia</taxon>
        <taxon>Cytophagales</taxon>
        <taxon>Raineyaceae</taxon>
        <taxon>Raineya</taxon>
    </lineage>
</organism>
<accession>A0A2N3ICR9</accession>
<dbReference type="InterPro" id="IPR051326">
    <property type="entry name" value="Kynurenine-oxoglutarate_AT"/>
</dbReference>
<dbReference type="InterPro" id="IPR004839">
    <property type="entry name" value="Aminotransferase_I/II_large"/>
</dbReference>
<dbReference type="CDD" id="cd00609">
    <property type="entry name" value="AAT_like"/>
    <property type="match status" value="1"/>
</dbReference>
<evidence type="ECO:0000259" key="6">
    <source>
        <dbReference type="Pfam" id="PF00155"/>
    </source>
</evidence>
<feature type="domain" description="Aminotransferase class I/classII large" evidence="6">
    <location>
        <begin position="28"/>
        <end position="377"/>
    </location>
</feature>
<gene>
    <name evidence="7" type="ORF">Rain11_1844</name>
</gene>
<evidence type="ECO:0000256" key="2">
    <source>
        <dbReference type="ARBA" id="ARBA00007441"/>
    </source>
</evidence>
<proteinExistence type="inferred from homology"/>
<keyword evidence="8" id="KW-1185">Reference proteome</keyword>
<evidence type="ECO:0000313" key="7">
    <source>
        <dbReference type="EMBL" id="PKQ68033.1"/>
    </source>
</evidence>
<dbReference type="GO" id="GO:0030170">
    <property type="term" value="F:pyridoxal phosphate binding"/>
    <property type="evidence" value="ECO:0007669"/>
    <property type="project" value="InterPro"/>
</dbReference>
<comment type="cofactor">
    <cofactor evidence="1">
        <name>pyridoxal 5'-phosphate</name>
        <dbReference type="ChEBI" id="CHEBI:597326"/>
    </cofactor>
</comment>
<evidence type="ECO:0000256" key="4">
    <source>
        <dbReference type="ARBA" id="ARBA00022679"/>
    </source>
</evidence>
<evidence type="ECO:0000256" key="5">
    <source>
        <dbReference type="ARBA" id="ARBA00022898"/>
    </source>
</evidence>
<dbReference type="RefSeq" id="WP_101359111.1">
    <property type="nucleotide sequence ID" value="NZ_NKXO01000028.1"/>
</dbReference>
<dbReference type="Gene3D" id="3.40.640.10">
    <property type="entry name" value="Type I PLP-dependent aspartate aminotransferase-like (Major domain)"/>
    <property type="match status" value="1"/>
</dbReference>
<dbReference type="FunFam" id="3.40.640.10:FF:000033">
    <property type="entry name" value="Aspartate aminotransferase"/>
    <property type="match status" value="1"/>
</dbReference>
<evidence type="ECO:0000313" key="8">
    <source>
        <dbReference type="Proteomes" id="UP000233387"/>
    </source>
</evidence>
<evidence type="ECO:0000256" key="3">
    <source>
        <dbReference type="ARBA" id="ARBA00022576"/>
    </source>
</evidence>
<dbReference type="Proteomes" id="UP000233387">
    <property type="component" value="Unassembled WGS sequence"/>
</dbReference>